<protein>
    <submittedName>
        <fullName evidence="1">Uncharacterized protein</fullName>
    </submittedName>
</protein>
<comment type="caution">
    <text evidence="1">The sequence shown here is derived from an EMBL/GenBank/DDBJ whole genome shotgun (WGS) entry which is preliminary data.</text>
</comment>
<gene>
    <name evidence="1" type="ORF">FOZ62_018811</name>
</gene>
<proteinExistence type="predicted"/>
<organism evidence="1 2">
    <name type="scientific">Perkinsus olseni</name>
    <name type="common">Perkinsus atlanticus</name>
    <dbReference type="NCBI Taxonomy" id="32597"/>
    <lineage>
        <taxon>Eukaryota</taxon>
        <taxon>Sar</taxon>
        <taxon>Alveolata</taxon>
        <taxon>Perkinsozoa</taxon>
        <taxon>Perkinsea</taxon>
        <taxon>Perkinsida</taxon>
        <taxon>Perkinsidae</taxon>
        <taxon>Perkinsus</taxon>
    </lineage>
</organism>
<accession>A0A7J6TUN9</accession>
<evidence type="ECO:0000313" key="1">
    <source>
        <dbReference type="EMBL" id="KAF4749109.1"/>
    </source>
</evidence>
<reference evidence="1 2" key="1">
    <citation type="submission" date="2020-04" db="EMBL/GenBank/DDBJ databases">
        <title>Perkinsus olseni comparative genomics.</title>
        <authorList>
            <person name="Bogema D.R."/>
        </authorList>
    </citation>
    <scope>NUCLEOTIDE SEQUENCE [LARGE SCALE GENOMIC DNA]</scope>
    <source>
        <strain evidence="1">ATCC PRA-205</strain>
    </source>
</reference>
<evidence type="ECO:0000313" key="2">
    <source>
        <dbReference type="Proteomes" id="UP000574390"/>
    </source>
</evidence>
<dbReference type="EMBL" id="JABANM010004533">
    <property type="protein sequence ID" value="KAF4749109.1"/>
    <property type="molecule type" value="Genomic_DNA"/>
</dbReference>
<feature type="non-terminal residue" evidence="1">
    <location>
        <position position="50"/>
    </location>
</feature>
<dbReference type="Proteomes" id="UP000574390">
    <property type="component" value="Unassembled WGS sequence"/>
</dbReference>
<sequence length="50" mass="5601">YFGCCGQPASSFPKLHEIGLHQKIRSPGLSWYSKTGLLNNPRRSVVRRAS</sequence>
<dbReference type="AlphaFoldDB" id="A0A7J6TUN9"/>
<name>A0A7J6TUN9_PEROL</name>